<dbReference type="PATRIC" id="fig|1679170.3.peg.5292"/>
<evidence type="ECO:0000256" key="1">
    <source>
        <dbReference type="SAM" id="Phobius"/>
    </source>
</evidence>
<feature type="transmembrane region" description="Helical" evidence="1">
    <location>
        <begin position="12"/>
        <end position="33"/>
    </location>
</feature>
<reference evidence="3" key="1">
    <citation type="submission" date="2015-07" db="EMBL/GenBank/DDBJ databases">
        <title>Genome sequencing project for genomic taxonomy and phylogenomics of Bacillus-like bacteria.</title>
        <authorList>
            <person name="Liu B."/>
            <person name="Wang J."/>
            <person name="Zhu Y."/>
            <person name="Liu G."/>
            <person name="Chen Q."/>
            <person name="Chen Z."/>
            <person name="Lan J."/>
            <person name="Che J."/>
            <person name="Ge C."/>
            <person name="Shi H."/>
            <person name="Pan Z."/>
            <person name="Liu X."/>
        </authorList>
    </citation>
    <scope>NUCLEOTIDE SEQUENCE [LARGE SCALE GENOMIC DNA]</scope>
    <source>
        <strain evidence="3">FJAT-27997</strain>
    </source>
</reference>
<dbReference type="Proteomes" id="UP000037146">
    <property type="component" value="Unassembled WGS sequence"/>
</dbReference>
<proteinExistence type="predicted"/>
<dbReference type="EMBL" id="LFZW01000001">
    <property type="protein sequence ID" value="KMY52136.1"/>
    <property type="molecule type" value="Genomic_DNA"/>
</dbReference>
<gene>
    <name evidence="2" type="ORF">AC625_23625</name>
</gene>
<name>A0A0K9GZV9_9BACI</name>
<evidence type="ECO:0000313" key="2">
    <source>
        <dbReference type="EMBL" id="KMY52136.1"/>
    </source>
</evidence>
<comment type="caution">
    <text evidence="2">The sequence shown here is derived from an EMBL/GenBank/DDBJ whole genome shotgun (WGS) entry which is preliminary data.</text>
</comment>
<dbReference type="STRING" id="1679170.AC625_23625"/>
<protein>
    <submittedName>
        <fullName evidence="2">Uncharacterized protein</fullName>
    </submittedName>
</protein>
<dbReference type="AlphaFoldDB" id="A0A0K9GZV9"/>
<keyword evidence="1" id="KW-1133">Transmembrane helix</keyword>
<organism evidence="2 3">
    <name type="scientific">Peribacillus loiseleuriae</name>
    <dbReference type="NCBI Taxonomy" id="1679170"/>
    <lineage>
        <taxon>Bacteria</taxon>
        <taxon>Bacillati</taxon>
        <taxon>Bacillota</taxon>
        <taxon>Bacilli</taxon>
        <taxon>Bacillales</taxon>
        <taxon>Bacillaceae</taxon>
        <taxon>Peribacillus</taxon>
    </lineage>
</organism>
<keyword evidence="1" id="KW-0812">Transmembrane</keyword>
<evidence type="ECO:0000313" key="3">
    <source>
        <dbReference type="Proteomes" id="UP000037146"/>
    </source>
</evidence>
<accession>A0A0K9GZV9</accession>
<sequence>MMSPTFDTFSSISYIPIIHFQILKFLTLILILLKRKSINLLYFIMKKETFNFFLEMEENKNILSSVDEYMS</sequence>
<keyword evidence="3" id="KW-1185">Reference proteome</keyword>
<keyword evidence="1" id="KW-0472">Membrane</keyword>